<keyword evidence="2" id="KW-1185">Reference proteome</keyword>
<dbReference type="Gene3D" id="3.90.190.10">
    <property type="entry name" value="Protein tyrosine phosphatase superfamily"/>
    <property type="match status" value="1"/>
</dbReference>
<name>A0A8E0S665_9TREM</name>
<comment type="caution">
    <text evidence="1">The sequence shown here is derived from an EMBL/GenBank/DDBJ whole genome shotgun (WGS) entry which is preliminary data.</text>
</comment>
<evidence type="ECO:0000313" key="1">
    <source>
        <dbReference type="EMBL" id="KAA0197236.1"/>
    </source>
</evidence>
<dbReference type="Proteomes" id="UP000728185">
    <property type="component" value="Unassembled WGS sequence"/>
</dbReference>
<proteinExistence type="predicted"/>
<gene>
    <name evidence="1" type="ORF">FBUS_07096</name>
</gene>
<dbReference type="OrthoDB" id="200924at2759"/>
<dbReference type="AlphaFoldDB" id="A0A8E0S665"/>
<protein>
    <submittedName>
        <fullName evidence="1">Uncharacterized protein</fullName>
    </submittedName>
</protein>
<dbReference type="SUPFAM" id="SSF52799">
    <property type="entry name" value="(Phosphotyrosine protein) phosphatases II"/>
    <property type="match status" value="1"/>
</dbReference>
<evidence type="ECO:0000313" key="2">
    <source>
        <dbReference type="Proteomes" id="UP000728185"/>
    </source>
</evidence>
<sequence length="68" mass="7968">MVRLLSIWSPDSRYSSVTYQAPYPTVTSRGIRYHKIFVEGHEVPHIRHVKEFNQVVNEVREQDPGKCV</sequence>
<dbReference type="InterPro" id="IPR029021">
    <property type="entry name" value="Prot-tyrosine_phosphatase-like"/>
</dbReference>
<reference evidence="1" key="1">
    <citation type="submission" date="2019-05" db="EMBL/GenBank/DDBJ databases">
        <title>Annotation for the trematode Fasciolopsis buski.</title>
        <authorList>
            <person name="Choi Y.-J."/>
        </authorList>
    </citation>
    <scope>NUCLEOTIDE SEQUENCE</scope>
    <source>
        <strain evidence="1">HT</strain>
        <tissue evidence="1">Whole worm</tissue>
    </source>
</reference>
<accession>A0A8E0S665</accession>
<organism evidence="1 2">
    <name type="scientific">Fasciolopsis buskii</name>
    <dbReference type="NCBI Taxonomy" id="27845"/>
    <lineage>
        <taxon>Eukaryota</taxon>
        <taxon>Metazoa</taxon>
        <taxon>Spiralia</taxon>
        <taxon>Lophotrochozoa</taxon>
        <taxon>Platyhelminthes</taxon>
        <taxon>Trematoda</taxon>
        <taxon>Digenea</taxon>
        <taxon>Plagiorchiida</taxon>
        <taxon>Echinostomata</taxon>
        <taxon>Echinostomatoidea</taxon>
        <taxon>Fasciolidae</taxon>
        <taxon>Fasciolopsis</taxon>
    </lineage>
</organism>
<dbReference type="EMBL" id="LUCM01002514">
    <property type="protein sequence ID" value="KAA0197236.1"/>
    <property type="molecule type" value="Genomic_DNA"/>
</dbReference>